<gene>
    <name evidence="1" type="ORF">BJ984_000336</name>
</gene>
<dbReference type="RefSeq" id="WP_179546553.1">
    <property type="nucleotide sequence ID" value="NZ_BSEW01000001.1"/>
</dbReference>
<keyword evidence="2" id="KW-1185">Reference proteome</keyword>
<organism evidence="1 2">
    <name type="scientific">Herbiconiux flava</name>
    <dbReference type="NCBI Taxonomy" id="881268"/>
    <lineage>
        <taxon>Bacteria</taxon>
        <taxon>Bacillati</taxon>
        <taxon>Actinomycetota</taxon>
        <taxon>Actinomycetes</taxon>
        <taxon>Micrococcales</taxon>
        <taxon>Microbacteriaceae</taxon>
        <taxon>Herbiconiux</taxon>
    </lineage>
</organism>
<dbReference type="Proteomes" id="UP000549913">
    <property type="component" value="Unassembled WGS sequence"/>
</dbReference>
<evidence type="ECO:0000313" key="2">
    <source>
        <dbReference type="Proteomes" id="UP000549913"/>
    </source>
</evidence>
<evidence type="ECO:0000313" key="1">
    <source>
        <dbReference type="EMBL" id="NYD69178.1"/>
    </source>
</evidence>
<dbReference type="EMBL" id="JACCBM010000001">
    <property type="protein sequence ID" value="NYD69178.1"/>
    <property type="molecule type" value="Genomic_DNA"/>
</dbReference>
<protein>
    <recommendedName>
        <fullName evidence="3">TfoX N-terminal domain-containing protein</fullName>
    </recommendedName>
</protein>
<sequence>MAVPVSSQEALEALDLVVAELGDPGIARSRMMGRPILTLAGTMFAVLNGDALGLKLGAGTPAFAEARAVEGAGLLDPGGKGRPFKDWVALPLEHSALWSRFAAEAVRPR</sequence>
<comment type="caution">
    <text evidence="1">The sequence shown here is derived from an EMBL/GenBank/DDBJ whole genome shotgun (WGS) entry which is preliminary data.</text>
</comment>
<dbReference type="AlphaFoldDB" id="A0A852S7E3"/>
<evidence type="ECO:0008006" key="3">
    <source>
        <dbReference type="Google" id="ProtNLM"/>
    </source>
</evidence>
<name>A0A852S7E3_9MICO</name>
<reference evidence="1 2" key="1">
    <citation type="submission" date="2020-07" db="EMBL/GenBank/DDBJ databases">
        <title>Sequencing the genomes of 1000 actinobacteria strains.</title>
        <authorList>
            <person name="Klenk H.-P."/>
        </authorList>
    </citation>
    <scope>NUCLEOTIDE SEQUENCE [LARGE SCALE GENOMIC DNA]</scope>
    <source>
        <strain evidence="1 2">DSM 26474</strain>
    </source>
</reference>
<accession>A0A852S7E3</accession>
<proteinExistence type="predicted"/>